<dbReference type="InterPro" id="IPR050908">
    <property type="entry name" value="SmbC-like"/>
</dbReference>
<proteinExistence type="predicted"/>
<gene>
    <name evidence="2" type="ORF">DFP98_11662</name>
</gene>
<accession>A0A3D9JMK9</accession>
<evidence type="ECO:0000313" key="3">
    <source>
        <dbReference type="Proteomes" id="UP000256977"/>
    </source>
</evidence>
<dbReference type="PANTHER" id="PTHR40055">
    <property type="entry name" value="TRANSCRIPTIONAL REGULATOR YGIV-RELATED"/>
    <property type="match status" value="1"/>
</dbReference>
<dbReference type="AlphaFoldDB" id="A0A3D9JMK9"/>
<dbReference type="PANTHER" id="PTHR40055:SF1">
    <property type="entry name" value="TRANSCRIPTIONAL REGULATOR YGIV-RELATED"/>
    <property type="match status" value="1"/>
</dbReference>
<dbReference type="Gene3D" id="3.20.80.10">
    <property type="entry name" value="Regulatory factor, effector binding domain"/>
    <property type="match status" value="1"/>
</dbReference>
<reference evidence="2 3" key="1">
    <citation type="submission" date="2018-07" db="EMBL/GenBank/DDBJ databases">
        <title>Genomic Encyclopedia of Type Strains, Phase III (KMG-III): the genomes of soil and plant-associated and newly described type strains.</title>
        <authorList>
            <person name="Whitman W."/>
        </authorList>
    </citation>
    <scope>NUCLEOTIDE SEQUENCE [LARGE SCALE GENOMIC DNA]</scope>
    <source>
        <strain evidence="2 3">CECT 7287</strain>
    </source>
</reference>
<dbReference type="EMBL" id="QRDZ01000016">
    <property type="protein sequence ID" value="RED75260.1"/>
    <property type="molecule type" value="Genomic_DNA"/>
</dbReference>
<dbReference type="RefSeq" id="WP_116062367.1">
    <property type="nucleotide sequence ID" value="NZ_QRDZ01000016.1"/>
</dbReference>
<dbReference type="SMART" id="SM00871">
    <property type="entry name" value="AraC_E_bind"/>
    <property type="match status" value="1"/>
</dbReference>
<evidence type="ECO:0000259" key="1">
    <source>
        <dbReference type="SMART" id="SM00871"/>
    </source>
</evidence>
<dbReference type="InterPro" id="IPR011256">
    <property type="entry name" value="Reg_factor_effector_dom_sf"/>
</dbReference>
<dbReference type="Proteomes" id="UP000256977">
    <property type="component" value="Unassembled WGS sequence"/>
</dbReference>
<keyword evidence="3" id="KW-1185">Reference proteome</keyword>
<name>A0A3D9JMK9_9BACL</name>
<dbReference type="InterPro" id="IPR029442">
    <property type="entry name" value="GyrI-like"/>
</dbReference>
<comment type="caution">
    <text evidence="2">The sequence shown here is derived from an EMBL/GenBank/DDBJ whole genome shotgun (WGS) entry which is preliminary data.</text>
</comment>
<organism evidence="2 3">
    <name type="scientific">Cohnella phaseoli</name>
    <dbReference type="NCBI Taxonomy" id="456490"/>
    <lineage>
        <taxon>Bacteria</taxon>
        <taxon>Bacillati</taxon>
        <taxon>Bacillota</taxon>
        <taxon>Bacilli</taxon>
        <taxon>Bacillales</taxon>
        <taxon>Paenibacillaceae</taxon>
        <taxon>Cohnella</taxon>
    </lineage>
</organism>
<sequence>MQLKVETLPTYRIAYVRQVGPYGPANTQAMERLKVWAAGKNLLTESALLFGIPQDHPATTPPENCRYDACIVLSQSAPIDEAVGEDRFPGGSYAICKIEHTSEAVQQAWAAIFPALQSGGYRMDDNKPIIERYRGELLKEGYCELCVPIKPL</sequence>
<dbReference type="Pfam" id="PF06445">
    <property type="entry name" value="GyrI-like"/>
    <property type="match status" value="1"/>
</dbReference>
<dbReference type="InterPro" id="IPR010499">
    <property type="entry name" value="AraC_E-bd"/>
</dbReference>
<dbReference type="SUPFAM" id="SSF55136">
    <property type="entry name" value="Probable bacterial effector-binding domain"/>
    <property type="match status" value="1"/>
</dbReference>
<feature type="domain" description="AraC effector-binding" evidence="1">
    <location>
        <begin position="1"/>
        <end position="150"/>
    </location>
</feature>
<dbReference type="OrthoDB" id="5337216at2"/>
<protein>
    <submittedName>
        <fullName evidence="2">DNA gyrase inhibitor GyrI</fullName>
    </submittedName>
</protein>
<evidence type="ECO:0000313" key="2">
    <source>
        <dbReference type="EMBL" id="RED75260.1"/>
    </source>
</evidence>